<reference evidence="1" key="1">
    <citation type="journal article" date="2020" name="mSystems">
        <title>Genome- and Community-Level Interaction Insights into Carbon Utilization and Element Cycling Functions of Hydrothermarchaeota in Hydrothermal Sediment.</title>
        <authorList>
            <person name="Zhou Z."/>
            <person name="Liu Y."/>
            <person name="Xu W."/>
            <person name="Pan J."/>
            <person name="Luo Z.H."/>
            <person name="Li M."/>
        </authorList>
    </citation>
    <scope>NUCLEOTIDE SEQUENCE [LARGE SCALE GENOMIC DNA]</scope>
    <source>
        <strain evidence="1">HyVt-233</strain>
    </source>
</reference>
<dbReference type="InterPro" id="IPR007362">
    <property type="entry name" value="DUF429"/>
</dbReference>
<gene>
    <name evidence="1" type="ORF">ENG63_08350</name>
</gene>
<evidence type="ECO:0000313" key="1">
    <source>
        <dbReference type="EMBL" id="HDD44851.1"/>
    </source>
</evidence>
<comment type="caution">
    <text evidence="1">The sequence shown here is derived from an EMBL/GenBank/DDBJ whole genome shotgun (WGS) entry which is preliminary data.</text>
</comment>
<sequence>MLFLGIDIAGAKNSWVCELSWDKKKLFLEIPPYQIAALDEILNLVQKKVFLGCAIDAPLTYSSSTRKWRISDIALRCLLKENKNWVQSPNSMQAVPLRAQQLVSFISPYVGSIIETHPRASLFFMLEKEPLLKKYKTSPNALKILIEKTLAILPKVLNVEIKILPETIVSDGALDAFICAIIAFLYFYMPDKLYRLPLENNLRGIGPFYIFKPSCLEEPLEIKYTPGNYGDVLKQSWLIAIVNWLLKYTKHFHYADTFCGFPIYKTKPEIILSFEERWSYLPLYHLQKSYLKNCQYAGSAWLVKEICEKKKKDYCIDFYDKNKKAILAYERLLNKPALKINDGYDILIQKQPYDLIFLDPYADFWHIWQKVIEKILYKQNNSSILLFIPWKPEEKNYFKLCHFLEEKKTTYIHQSLTSLTCLQETGYFFSIFFFPKSSLSKKEIKTIPSITII</sequence>
<dbReference type="Pfam" id="PF04250">
    <property type="entry name" value="DUF429"/>
    <property type="match status" value="1"/>
</dbReference>
<accession>A0A7C0YAC9</accession>
<dbReference type="EMBL" id="DRBS01000309">
    <property type="protein sequence ID" value="HDD44851.1"/>
    <property type="molecule type" value="Genomic_DNA"/>
</dbReference>
<dbReference type="SUPFAM" id="SSF53335">
    <property type="entry name" value="S-adenosyl-L-methionine-dependent methyltransferases"/>
    <property type="match status" value="1"/>
</dbReference>
<dbReference type="Proteomes" id="UP000886289">
    <property type="component" value="Unassembled WGS sequence"/>
</dbReference>
<protein>
    <submittedName>
        <fullName evidence="1">DUF429 domain-containing protein</fullName>
    </submittedName>
</protein>
<dbReference type="Gene3D" id="3.40.50.150">
    <property type="entry name" value="Vaccinia Virus protein VP39"/>
    <property type="match status" value="1"/>
</dbReference>
<name>A0A7C0YAC9_DESA2</name>
<organism evidence="1">
    <name type="scientific">Desulfofervidus auxilii</name>
    <dbReference type="NCBI Taxonomy" id="1621989"/>
    <lineage>
        <taxon>Bacteria</taxon>
        <taxon>Pseudomonadati</taxon>
        <taxon>Thermodesulfobacteriota</taxon>
        <taxon>Candidatus Desulfofervidia</taxon>
        <taxon>Candidatus Desulfofervidales</taxon>
        <taxon>Candidatus Desulfofervidaceae</taxon>
        <taxon>Candidatus Desulfofervidus</taxon>
    </lineage>
</organism>
<dbReference type="InterPro" id="IPR029063">
    <property type="entry name" value="SAM-dependent_MTases_sf"/>
</dbReference>
<dbReference type="AlphaFoldDB" id="A0A7C0YAC9"/>
<proteinExistence type="predicted"/>